<dbReference type="InterPro" id="IPR003141">
    <property type="entry name" value="Pol/His_phosphatase_N"/>
</dbReference>
<dbReference type="CDD" id="cd07438">
    <property type="entry name" value="PHP_HisPPase_AMP"/>
    <property type="match status" value="1"/>
</dbReference>
<evidence type="ECO:0000313" key="4">
    <source>
        <dbReference type="Proteomes" id="UP000256486"/>
    </source>
</evidence>
<accession>A0A3E0VID3</accession>
<evidence type="ECO:0000313" key="3">
    <source>
        <dbReference type="EMBL" id="RFA09706.1"/>
    </source>
</evidence>
<dbReference type="GO" id="GO:0035312">
    <property type="term" value="F:5'-3' DNA exonuclease activity"/>
    <property type="evidence" value="ECO:0007669"/>
    <property type="project" value="TreeGrafter"/>
</dbReference>
<dbReference type="InterPro" id="IPR016195">
    <property type="entry name" value="Pol/histidinol_Pase-like"/>
</dbReference>
<organism evidence="3 4">
    <name type="scientific">Subtercola boreus</name>
    <dbReference type="NCBI Taxonomy" id="120213"/>
    <lineage>
        <taxon>Bacteria</taxon>
        <taxon>Bacillati</taxon>
        <taxon>Actinomycetota</taxon>
        <taxon>Actinomycetes</taxon>
        <taxon>Micrococcales</taxon>
        <taxon>Microbacteriaceae</taxon>
        <taxon>Subtercola</taxon>
    </lineage>
</organism>
<dbReference type="Pfam" id="PF02811">
    <property type="entry name" value="PHP"/>
    <property type="match status" value="1"/>
</dbReference>
<dbReference type="Gene3D" id="1.10.150.650">
    <property type="match status" value="1"/>
</dbReference>
<dbReference type="PANTHER" id="PTHR42924:SF3">
    <property type="entry name" value="POLYMERASE_HISTIDINOL PHOSPHATASE N-TERMINAL DOMAIN-CONTAINING PROTEIN"/>
    <property type="match status" value="1"/>
</dbReference>
<protein>
    <submittedName>
        <fullName evidence="3">Phosphatase</fullName>
    </submittedName>
</protein>
<dbReference type="InterPro" id="IPR004013">
    <property type="entry name" value="PHP_dom"/>
</dbReference>
<proteinExistence type="predicted"/>
<dbReference type="InterPro" id="IPR052018">
    <property type="entry name" value="PHP_domain"/>
</dbReference>
<dbReference type="GO" id="GO:0004534">
    <property type="term" value="F:5'-3' RNA exonuclease activity"/>
    <property type="evidence" value="ECO:0007669"/>
    <property type="project" value="TreeGrafter"/>
</dbReference>
<dbReference type="EMBL" id="NBWZ01000001">
    <property type="protein sequence ID" value="RFA09706.1"/>
    <property type="molecule type" value="Genomic_DNA"/>
</dbReference>
<evidence type="ECO:0000256" key="1">
    <source>
        <dbReference type="SAM" id="MobiDB-lite"/>
    </source>
</evidence>
<reference evidence="3 4" key="1">
    <citation type="submission" date="2017-04" db="EMBL/GenBank/DDBJ databases">
        <title>Comparative genome analysis of Subtercola boreus.</title>
        <authorList>
            <person name="Cho Y.-J."/>
            <person name="Cho A."/>
            <person name="Kim O.-S."/>
            <person name="Lee J.-I."/>
        </authorList>
    </citation>
    <scope>NUCLEOTIDE SEQUENCE [LARGE SCALE GENOMIC DNA]</scope>
    <source>
        <strain evidence="3 4">K300</strain>
    </source>
</reference>
<feature type="domain" description="Polymerase/histidinol phosphatase N-terminal" evidence="2">
    <location>
        <begin position="12"/>
        <end position="77"/>
    </location>
</feature>
<dbReference type="SUPFAM" id="SSF89550">
    <property type="entry name" value="PHP domain-like"/>
    <property type="match status" value="1"/>
</dbReference>
<dbReference type="Gene3D" id="3.20.20.140">
    <property type="entry name" value="Metal-dependent hydrolases"/>
    <property type="match status" value="1"/>
</dbReference>
<dbReference type="SMART" id="SM00481">
    <property type="entry name" value="POLIIIAc"/>
    <property type="match status" value="1"/>
</dbReference>
<feature type="compositionally biased region" description="Polar residues" evidence="1">
    <location>
        <begin position="17"/>
        <end position="26"/>
    </location>
</feature>
<dbReference type="OrthoDB" id="9804333at2"/>
<gene>
    <name evidence="3" type="ORF">B7R54_11165</name>
</gene>
<name>A0A3E0VID3_9MICO</name>
<sequence>MSEVAPVFRSPIDLHTHSSASDGTETPYNVVRSASEAGLGTLALTDHDSTAGWPSASEAARDHELTLIPGMELSTRLDHVSVHLLSYLFDPVNPALLAETETIREARLARAHAIVDRIAADYDLTWDDVLAETQPGATVGRPHIADALVKKGLAPTRSDAFQGILHWRAGYFQPHYAPTPLRGVELVVAAGGVPVLAHPGTGPRERVIPERRLAELVDAGLFGLEIEHRQNSPEGKERLYELAAKFGLAITGSSDYHGAGKPNRLGENTTSPEVLSELIDRATGWSPVYGAVTRSL</sequence>
<dbReference type="AlphaFoldDB" id="A0A3E0VID3"/>
<feature type="region of interest" description="Disordered" evidence="1">
    <location>
        <begin position="1"/>
        <end position="26"/>
    </location>
</feature>
<comment type="caution">
    <text evidence="3">The sequence shown here is derived from an EMBL/GenBank/DDBJ whole genome shotgun (WGS) entry which is preliminary data.</text>
</comment>
<evidence type="ECO:0000259" key="2">
    <source>
        <dbReference type="SMART" id="SM00481"/>
    </source>
</evidence>
<keyword evidence="4" id="KW-1185">Reference proteome</keyword>
<dbReference type="Proteomes" id="UP000256486">
    <property type="component" value="Unassembled WGS sequence"/>
</dbReference>
<dbReference type="RefSeq" id="WP_116415103.1">
    <property type="nucleotide sequence ID" value="NZ_NBWZ01000001.1"/>
</dbReference>
<dbReference type="PANTHER" id="PTHR42924">
    <property type="entry name" value="EXONUCLEASE"/>
    <property type="match status" value="1"/>
</dbReference>